<dbReference type="InterPro" id="IPR038729">
    <property type="entry name" value="Rad50/SbcC_AAA"/>
</dbReference>
<keyword evidence="3" id="KW-0540">Nuclease</keyword>
<feature type="domain" description="Rad50/SbcC-type AAA" evidence="2">
    <location>
        <begin position="5"/>
        <end position="257"/>
    </location>
</feature>
<dbReference type="RefSeq" id="WP_062124632.1">
    <property type="nucleotide sequence ID" value="NZ_BAZW01000016.1"/>
</dbReference>
<dbReference type="EMBL" id="BAZW01000016">
    <property type="protein sequence ID" value="GAO29959.1"/>
    <property type="molecule type" value="Genomic_DNA"/>
</dbReference>
<protein>
    <submittedName>
        <fullName evidence="3">Exonuclease SbcC</fullName>
    </submittedName>
</protein>
<keyword evidence="4" id="KW-1185">Reference proteome</keyword>
<dbReference type="Pfam" id="PF13558">
    <property type="entry name" value="SbcC_Walker_B"/>
    <property type="match status" value="1"/>
</dbReference>
<proteinExistence type="predicted"/>
<dbReference type="OrthoDB" id="9795626at2"/>
<evidence type="ECO:0000256" key="1">
    <source>
        <dbReference type="SAM" id="Coils"/>
    </source>
</evidence>
<dbReference type="SUPFAM" id="SSF52540">
    <property type="entry name" value="P-loop containing nucleoside triphosphate hydrolases"/>
    <property type="match status" value="1"/>
</dbReference>
<feature type="coiled-coil region" evidence="1">
    <location>
        <begin position="384"/>
        <end position="441"/>
    </location>
</feature>
<dbReference type="AlphaFoldDB" id="A0A0E9LXJ3"/>
<gene>
    <name evidence="3" type="ORF">JCM15548_12196</name>
</gene>
<keyword evidence="1" id="KW-0175">Coiled coil</keyword>
<feature type="coiled-coil region" evidence="1">
    <location>
        <begin position="213"/>
        <end position="267"/>
    </location>
</feature>
<dbReference type="PANTHER" id="PTHR32114:SF2">
    <property type="entry name" value="ABC TRANSPORTER ABCH.3"/>
    <property type="match status" value="1"/>
</dbReference>
<dbReference type="Pfam" id="PF13476">
    <property type="entry name" value="AAA_23"/>
    <property type="match status" value="1"/>
</dbReference>
<feature type="coiled-coil region" evidence="1">
    <location>
        <begin position="692"/>
        <end position="827"/>
    </location>
</feature>
<feature type="coiled-coil region" evidence="1">
    <location>
        <begin position="531"/>
        <end position="660"/>
    </location>
</feature>
<dbReference type="PANTHER" id="PTHR32114">
    <property type="entry name" value="ABC TRANSPORTER ABCH.3"/>
    <property type="match status" value="1"/>
</dbReference>
<sequence length="1026" mass="117598">MIPIQLTIQGLYSYQEKQTIDFTQLTSAKLFGIFGSVGSGKSSILEAITFAIYGRTDRLNLSGDNRNYNMMNLKSHELLIDFIFETGKEQTAYRVTVKGRRNSKKFEDVKALDRAAYQKVNGEWLPIAADSMDEVIGLSYDNFKRTIIIPQGQFQEFLQLGNKDRTQMMKELFNLGKYDFYYKVAALESENNGQRQNTEGQLQQLGAVDPELLKGYGTRLEELKKELEEQNKKLEAQQKEEEQYRQLQALTLKLAEAGKAFQALQAQVPAVREMEKKMLRFEQCVHQFKHLLEAVKSARSKLTEREQQIDKDALQLKKEEAAIAQLDKALAELKPAYDKREELKQRAAEMDLLLRIKALEKEVATEAERLKKGAEVCAQTTQKLEDLKKDQSKQETLLKTLRQKQPDWSLLSNVKTWHSEKKQLDEQLKEMDKDGEKCQQDVMAGQKALLEVLKDPLLNQLPSESDHAACLQCLQERTGTLKDKIKQLDEQGNHLRVKAQLKDYADQLENGAPCPLCGSEHHPELFNAADFKEAQAQLTKERGLMEAEQEKISALREQLNTLHQQREFTMQRQKELEARKSAQLKRIETHAGLFVWDKYRDANELTKAFQEAELLKADIEKQQAAQELMNQQVGQAEKNKERYQGEVEKIRNALTVHQTELKTIAGQLKLVDAALYKETGVAVIEVEQARLLAEYQRIEKAYTEQSAQLQERNKAKDTLMGTLTVNRRELEQEKKALEKLQNQIDEQLEKSAFFSIDEVLQVLAEPLDVEAEKKKLARFNEQLLQQQSLYNQLQKEMGSQVYDAAKHQQLTRDMVSLKAQLPQKNQEVGKISEMLKKLQKDLARQAELKKVLDALNLRAENIKTMKGLFKGSGFVNYISSVYLQNLCNAANDRFFQLTRQKLSLEITPDNSFQVRDYMNGGKVRSVKTLSGGQTFQAALSLALALADNIQKITQSNQNFFFLDEGFGSLDKDSLSVVFDTLKSLRQENRIVGVISHVEEMQQEIDVHLRIENDEEKGSIVVASWRR</sequence>
<dbReference type="Proteomes" id="UP000032900">
    <property type="component" value="Unassembled WGS sequence"/>
</dbReference>
<dbReference type="InterPro" id="IPR027417">
    <property type="entry name" value="P-loop_NTPase"/>
</dbReference>
<dbReference type="STRING" id="1236989.JCM15548_12196"/>
<dbReference type="GO" id="GO:0016887">
    <property type="term" value="F:ATP hydrolysis activity"/>
    <property type="evidence" value="ECO:0007669"/>
    <property type="project" value="InterPro"/>
</dbReference>
<organism evidence="3 4">
    <name type="scientific">Geofilum rubicundum JCM 15548</name>
    <dbReference type="NCBI Taxonomy" id="1236989"/>
    <lineage>
        <taxon>Bacteria</taxon>
        <taxon>Pseudomonadati</taxon>
        <taxon>Bacteroidota</taxon>
        <taxon>Bacteroidia</taxon>
        <taxon>Marinilabiliales</taxon>
        <taxon>Marinilabiliaceae</taxon>
        <taxon>Geofilum</taxon>
    </lineage>
</organism>
<keyword evidence="3" id="KW-0269">Exonuclease</keyword>
<evidence type="ECO:0000313" key="4">
    <source>
        <dbReference type="Proteomes" id="UP000032900"/>
    </source>
</evidence>
<accession>A0A0E9LXJ3</accession>
<evidence type="ECO:0000313" key="3">
    <source>
        <dbReference type="EMBL" id="GAO29959.1"/>
    </source>
</evidence>
<dbReference type="Gene3D" id="3.40.50.300">
    <property type="entry name" value="P-loop containing nucleotide triphosphate hydrolases"/>
    <property type="match status" value="2"/>
</dbReference>
<dbReference type="GO" id="GO:0006302">
    <property type="term" value="P:double-strand break repair"/>
    <property type="evidence" value="ECO:0007669"/>
    <property type="project" value="InterPro"/>
</dbReference>
<dbReference type="GO" id="GO:0004527">
    <property type="term" value="F:exonuclease activity"/>
    <property type="evidence" value="ECO:0007669"/>
    <property type="project" value="UniProtKB-KW"/>
</dbReference>
<comment type="caution">
    <text evidence="3">The sequence shown here is derived from an EMBL/GenBank/DDBJ whole genome shotgun (WGS) entry which is preliminary data.</text>
</comment>
<keyword evidence="3" id="KW-0378">Hydrolase</keyword>
<evidence type="ECO:0000259" key="2">
    <source>
        <dbReference type="Pfam" id="PF13476"/>
    </source>
</evidence>
<reference evidence="3 4" key="1">
    <citation type="journal article" date="2015" name="Microbes Environ.">
        <title>Distribution and evolution of nitrogen fixation genes in the phylum bacteroidetes.</title>
        <authorList>
            <person name="Inoue J."/>
            <person name="Oshima K."/>
            <person name="Suda W."/>
            <person name="Sakamoto M."/>
            <person name="Iino T."/>
            <person name="Noda S."/>
            <person name="Hongoh Y."/>
            <person name="Hattori M."/>
            <person name="Ohkuma M."/>
        </authorList>
    </citation>
    <scope>NUCLEOTIDE SEQUENCE [LARGE SCALE GENOMIC DNA]</scope>
    <source>
        <strain evidence="3">JCM 15548</strain>
    </source>
</reference>
<name>A0A0E9LXJ3_9BACT</name>